<dbReference type="PANTHER" id="PTHR10953">
    <property type="entry name" value="UBIQUITIN-ACTIVATING ENZYME E1"/>
    <property type="match status" value="1"/>
</dbReference>
<dbReference type="AlphaFoldDB" id="B3PJP6"/>
<comment type="similarity">
    <text evidence="2">Belongs to the HesA/MoeB/ThiF family.</text>
</comment>
<gene>
    <name evidence="15" type="primary">moeB</name>
    <name evidence="15" type="ordered locus">CJA_0654</name>
</gene>
<dbReference type="STRING" id="498211.CJA_0654"/>
<comment type="function">
    <text evidence="7">Catalyzes the adenylation by ATP of the carboxyl group of the C-terminal glycine of sulfur carrier protein MoaD.</text>
</comment>
<dbReference type="eggNOG" id="COG0476">
    <property type="taxonomic scope" value="Bacteria"/>
</dbReference>
<evidence type="ECO:0000256" key="8">
    <source>
        <dbReference type="ARBA" id="ARBA00063809"/>
    </source>
</evidence>
<comment type="catalytic activity">
    <reaction evidence="6">
        <text>[molybdopterin-synthase sulfur-carrier protein]-C-terminal Gly-Gly + ATP + H(+) = [molybdopterin-synthase sulfur-carrier protein]-C-terminal Gly-Gly-AMP + diphosphate</text>
        <dbReference type="Rhea" id="RHEA:43616"/>
        <dbReference type="Rhea" id="RHEA-COMP:12159"/>
        <dbReference type="Rhea" id="RHEA-COMP:12202"/>
        <dbReference type="ChEBI" id="CHEBI:15378"/>
        <dbReference type="ChEBI" id="CHEBI:30616"/>
        <dbReference type="ChEBI" id="CHEBI:33019"/>
        <dbReference type="ChEBI" id="CHEBI:90618"/>
        <dbReference type="ChEBI" id="CHEBI:90778"/>
        <dbReference type="EC" id="2.7.7.80"/>
    </reaction>
</comment>
<evidence type="ECO:0000313" key="15">
    <source>
        <dbReference type="EMBL" id="ACE86093.1"/>
    </source>
</evidence>
<dbReference type="FunFam" id="3.40.50.720:FF:000033">
    <property type="entry name" value="Adenylyltransferase and sulfurtransferase MOCS3"/>
    <property type="match status" value="1"/>
</dbReference>
<dbReference type="InterPro" id="IPR035985">
    <property type="entry name" value="Ubiquitin-activating_enz"/>
</dbReference>
<dbReference type="Proteomes" id="UP000001036">
    <property type="component" value="Chromosome"/>
</dbReference>
<comment type="pathway">
    <text evidence="1">Cofactor biosynthesis; molybdopterin biosynthesis.</text>
</comment>
<evidence type="ECO:0000256" key="9">
    <source>
        <dbReference type="ARBA" id="ARBA00066884"/>
    </source>
</evidence>
<dbReference type="GO" id="GO:0008641">
    <property type="term" value="F:ubiquitin-like modifier activating enzyme activity"/>
    <property type="evidence" value="ECO:0007669"/>
    <property type="project" value="InterPro"/>
</dbReference>
<sequence>MAMNDEQLLRYSRQIMLPDLDIDGQEALLSSHVVIIGLGGLGSPVSMYLAAAGIGQLTLVDFDAVDLSNLQRQIAHTSERIGHNKAQSAAQTLRALNPHIALHIHSQRVDSEALAALVAGADLVVDCTDNFTTRFAINAACVAALKPLVSGAAIRLEGQVAVFDNRDPQSPCYRCLYEESADDLTCAANGVLAPLVGVIGSMQALEAIKVLAPVGQPLAGRVLLFDGRYSQWREMRLRKDPCCPVCSVKPCLSE</sequence>
<dbReference type="EC" id="2.7.7.80" evidence="9"/>
<evidence type="ECO:0000256" key="12">
    <source>
        <dbReference type="ARBA" id="ARBA00075328"/>
    </source>
</evidence>
<dbReference type="GO" id="GO:0005524">
    <property type="term" value="F:ATP binding"/>
    <property type="evidence" value="ECO:0007669"/>
    <property type="project" value="UniProtKB-KW"/>
</dbReference>
<name>B3PJP6_CELJU</name>
<comment type="subunit">
    <text evidence="8">Homodimer. Forms a stable heterotetrameric complex of 2 MoeB and 2 MoaD during adenylation of MoaD.</text>
</comment>
<dbReference type="EMBL" id="CP000934">
    <property type="protein sequence ID" value="ACE86093.1"/>
    <property type="molecule type" value="Genomic_DNA"/>
</dbReference>
<dbReference type="GO" id="GO:0004792">
    <property type="term" value="F:thiosulfate-cyanide sulfurtransferase activity"/>
    <property type="evidence" value="ECO:0007669"/>
    <property type="project" value="TreeGrafter"/>
</dbReference>
<evidence type="ECO:0000256" key="4">
    <source>
        <dbReference type="ARBA" id="ARBA00022741"/>
    </source>
</evidence>
<dbReference type="InterPro" id="IPR000594">
    <property type="entry name" value="ThiF_NAD_FAD-bd"/>
</dbReference>
<evidence type="ECO:0000256" key="10">
    <source>
        <dbReference type="ARBA" id="ARBA00073635"/>
    </source>
</evidence>
<evidence type="ECO:0000256" key="3">
    <source>
        <dbReference type="ARBA" id="ARBA00022679"/>
    </source>
</evidence>
<keyword evidence="16" id="KW-1185">Reference proteome</keyword>
<dbReference type="InterPro" id="IPR045886">
    <property type="entry name" value="ThiF/MoeB/HesA"/>
</dbReference>
<dbReference type="HOGENOM" id="CLU_013325_10_3_6"/>
<dbReference type="GO" id="GO:0005829">
    <property type="term" value="C:cytosol"/>
    <property type="evidence" value="ECO:0007669"/>
    <property type="project" value="TreeGrafter"/>
</dbReference>
<dbReference type="NCBIfam" id="NF004281">
    <property type="entry name" value="PRK05690.1"/>
    <property type="match status" value="1"/>
</dbReference>
<dbReference type="SUPFAM" id="SSF69572">
    <property type="entry name" value="Activating enzymes of the ubiquitin-like proteins"/>
    <property type="match status" value="1"/>
</dbReference>
<dbReference type="CDD" id="cd00757">
    <property type="entry name" value="ThiF_MoeB_HesA_family"/>
    <property type="match status" value="1"/>
</dbReference>
<evidence type="ECO:0000256" key="5">
    <source>
        <dbReference type="ARBA" id="ARBA00022840"/>
    </source>
</evidence>
<dbReference type="Pfam" id="PF00899">
    <property type="entry name" value="ThiF"/>
    <property type="match status" value="1"/>
</dbReference>
<evidence type="ECO:0000256" key="7">
    <source>
        <dbReference type="ARBA" id="ARBA00055169"/>
    </source>
</evidence>
<dbReference type="Gene3D" id="3.40.50.720">
    <property type="entry name" value="NAD(P)-binding Rossmann-like Domain"/>
    <property type="match status" value="1"/>
</dbReference>
<organism evidence="15 16">
    <name type="scientific">Cellvibrio japonicus (strain Ueda107)</name>
    <name type="common">Pseudomonas fluorescens subsp. cellulosa</name>
    <dbReference type="NCBI Taxonomy" id="498211"/>
    <lineage>
        <taxon>Bacteria</taxon>
        <taxon>Pseudomonadati</taxon>
        <taxon>Pseudomonadota</taxon>
        <taxon>Gammaproteobacteria</taxon>
        <taxon>Cellvibrionales</taxon>
        <taxon>Cellvibrionaceae</taxon>
        <taxon>Cellvibrio</taxon>
    </lineage>
</organism>
<dbReference type="KEGG" id="cja:CJA_0654"/>
<accession>B3PJP6</accession>
<evidence type="ECO:0000259" key="14">
    <source>
        <dbReference type="Pfam" id="PF00899"/>
    </source>
</evidence>
<evidence type="ECO:0000256" key="13">
    <source>
        <dbReference type="ARBA" id="ARBA00078531"/>
    </source>
</evidence>
<keyword evidence="5" id="KW-0067">ATP-binding</keyword>
<feature type="domain" description="THIF-type NAD/FAD binding fold" evidence="14">
    <location>
        <begin position="11"/>
        <end position="245"/>
    </location>
</feature>
<protein>
    <recommendedName>
        <fullName evidence="10">Molybdopterin-synthase adenylyltransferase</fullName>
        <ecNumber evidence="9">2.7.7.80</ecNumber>
    </recommendedName>
    <alternativeName>
        <fullName evidence="13">MoaD protein adenylase</fullName>
    </alternativeName>
    <alternativeName>
        <fullName evidence="11">Molybdopterin-converting factor subunit 1 adenylase</fullName>
    </alternativeName>
    <alternativeName>
        <fullName evidence="12">Sulfur carrier protein MoaD adenylyltransferase</fullName>
    </alternativeName>
</protein>
<dbReference type="GO" id="GO:0008146">
    <property type="term" value="F:sulfotransferase activity"/>
    <property type="evidence" value="ECO:0007669"/>
    <property type="project" value="TreeGrafter"/>
</dbReference>
<evidence type="ECO:0000256" key="2">
    <source>
        <dbReference type="ARBA" id="ARBA00009919"/>
    </source>
</evidence>
<keyword evidence="4" id="KW-0547">Nucleotide-binding</keyword>
<evidence type="ECO:0000256" key="1">
    <source>
        <dbReference type="ARBA" id="ARBA00005046"/>
    </source>
</evidence>
<evidence type="ECO:0000256" key="11">
    <source>
        <dbReference type="ARBA" id="ARBA00075110"/>
    </source>
</evidence>
<evidence type="ECO:0000313" key="16">
    <source>
        <dbReference type="Proteomes" id="UP000001036"/>
    </source>
</evidence>
<dbReference type="GO" id="GO:0061605">
    <property type="term" value="F:molybdopterin-synthase adenylyltransferase activity"/>
    <property type="evidence" value="ECO:0007669"/>
    <property type="project" value="UniProtKB-EC"/>
</dbReference>
<keyword evidence="3" id="KW-0808">Transferase</keyword>
<evidence type="ECO:0000256" key="6">
    <source>
        <dbReference type="ARBA" id="ARBA00052218"/>
    </source>
</evidence>
<proteinExistence type="inferred from homology"/>
<reference evidence="15 16" key="1">
    <citation type="journal article" date="2008" name="J. Bacteriol.">
        <title>Insights into plant cell wall degradation from the genome sequence of the soil bacterium Cellvibrio japonicus.</title>
        <authorList>
            <person name="Deboy R.T."/>
            <person name="Mongodin E.F."/>
            <person name="Fouts D.E."/>
            <person name="Tailford L.E."/>
            <person name="Khouri H."/>
            <person name="Emerson J.B."/>
            <person name="Mohamoud Y."/>
            <person name="Watkins K."/>
            <person name="Henrissat B."/>
            <person name="Gilbert H.J."/>
            <person name="Nelson K.E."/>
        </authorList>
    </citation>
    <scope>NUCLEOTIDE SEQUENCE [LARGE SCALE GENOMIC DNA]</scope>
    <source>
        <strain evidence="15 16">Ueda107</strain>
    </source>
</reference>
<dbReference type="PANTHER" id="PTHR10953:SF102">
    <property type="entry name" value="ADENYLYLTRANSFERASE AND SULFURTRANSFERASE MOCS3"/>
    <property type="match status" value="1"/>
</dbReference>